<name>I1YHS6_METFJ</name>
<protein>
    <recommendedName>
        <fullName evidence="2">diguanylate cyclase</fullName>
        <ecNumber evidence="2">2.7.7.65</ecNumber>
    </recommendedName>
</protein>
<feature type="domain" description="GGDEF" evidence="4">
    <location>
        <begin position="220"/>
        <end position="355"/>
    </location>
</feature>
<comment type="catalytic activity">
    <reaction evidence="3">
        <text>2 GTP = 3',3'-c-di-GMP + 2 diphosphate</text>
        <dbReference type="Rhea" id="RHEA:24898"/>
        <dbReference type="ChEBI" id="CHEBI:33019"/>
        <dbReference type="ChEBI" id="CHEBI:37565"/>
        <dbReference type="ChEBI" id="CHEBI:58805"/>
        <dbReference type="EC" id="2.7.7.65"/>
    </reaction>
</comment>
<dbReference type="PANTHER" id="PTHR45138">
    <property type="entry name" value="REGULATORY COMPONENTS OF SENSORY TRANSDUCTION SYSTEM"/>
    <property type="match status" value="1"/>
</dbReference>
<dbReference type="InterPro" id="IPR050469">
    <property type="entry name" value="Diguanylate_Cyclase"/>
</dbReference>
<dbReference type="GO" id="GO:1902201">
    <property type="term" value="P:negative regulation of bacterial-type flagellum-dependent cell motility"/>
    <property type="evidence" value="ECO:0007669"/>
    <property type="project" value="TreeGrafter"/>
</dbReference>
<dbReference type="PROSITE" id="PS50887">
    <property type="entry name" value="GGDEF"/>
    <property type="match status" value="1"/>
</dbReference>
<evidence type="ECO:0000259" key="4">
    <source>
        <dbReference type="PROSITE" id="PS50887"/>
    </source>
</evidence>
<evidence type="ECO:0000256" key="2">
    <source>
        <dbReference type="ARBA" id="ARBA00012528"/>
    </source>
</evidence>
<evidence type="ECO:0000256" key="1">
    <source>
        <dbReference type="ARBA" id="ARBA00001946"/>
    </source>
</evidence>
<dbReference type="SUPFAM" id="SSF55781">
    <property type="entry name" value="GAF domain-like"/>
    <property type="match status" value="1"/>
</dbReference>
<evidence type="ECO:0000256" key="3">
    <source>
        <dbReference type="ARBA" id="ARBA00034247"/>
    </source>
</evidence>
<dbReference type="Pfam" id="PF04340">
    <property type="entry name" value="DUF484"/>
    <property type="match status" value="1"/>
</dbReference>
<evidence type="ECO:0000313" key="6">
    <source>
        <dbReference type="Proteomes" id="UP000009145"/>
    </source>
</evidence>
<dbReference type="PATRIC" id="fig|754477.3.peg.1300"/>
<dbReference type="Pfam" id="PF00990">
    <property type="entry name" value="GGDEF"/>
    <property type="match status" value="1"/>
</dbReference>
<dbReference type="EC" id="2.7.7.65" evidence="2"/>
<reference evidence="5 6" key="1">
    <citation type="journal article" date="2012" name="J. Bacteriol.">
        <title>Complete genome sequences of Methylophaga sp. strain JAM1 and Methylophaga sp. strain JAM7.</title>
        <authorList>
            <person name="Villeneuve C."/>
            <person name="Martineau C."/>
            <person name="Mauffrey F."/>
            <person name="Villemur R."/>
        </authorList>
    </citation>
    <scope>NUCLEOTIDE SEQUENCE [LARGE SCALE GENOMIC DNA]</scope>
    <source>
        <strain evidence="5 6">JAM7</strain>
    </source>
</reference>
<comment type="cofactor">
    <cofactor evidence="1">
        <name>Mg(2+)</name>
        <dbReference type="ChEBI" id="CHEBI:18420"/>
    </cofactor>
</comment>
<dbReference type="CDD" id="cd01949">
    <property type="entry name" value="GGDEF"/>
    <property type="match status" value="1"/>
</dbReference>
<dbReference type="Gene3D" id="3.30.450.40">
    <property type="match status" value="1"/>
</dbReference>
<dbReference type="SMART" id="SM00065">
    <property type="entry name" value="GAF"/>
    <property type="match status" value="1"/>
</dbReference>
<dbReference type="InterPro" id="IPR003018">
    <property type="entry name" value="GAF"/>
</dbReference>
<dbReference type="RefSeq" id="WP_014703889.1">
    <property type="nucleotide sequence ID" value="NC_017856.1"/>
</dbReference>
<gene>
    <name evidence="5" type="ordered locus">Q7C_1319</name>
</gene>
<dbReference type="InterPro" id="IPR029016">
    <property type="entry name" value="GAF-like_dom_sf"/>
</dbReference>
<dbReference type="EMBL" id="CP003380">
    <property type="protein sequence ID" value="AFJ02469.1"/>
    <property type="molecule type" value="Genomic_DNA"/>
</dbReference>
<evidence type="ECO:0000313" key="5">
    <source>
        <dbReference type="EMBL" id="AFJ02469.1"/>
    </source>
</evidence>
<organism evidence="5 6">
    <name type="scientific">Methylophaga frappieri (strain ATCC BAA-2434 / DSM 25690 / JAM7)</name>
    <dbReference type="NCBI Taxonomy" id="754477"/>
    <lineage>
        <taxon>Bacteria</taxon>
        <taxon>Pseudomonadati</taxon>
        <taxon>Pseudomonadota</taxon>
        <taxon>Gammaproteobacteria</taxon>
        <taxon>Thiotrichales</taxon>
        <taxon>Piscirickettsiaceae</taxon>
        <taxon>Methylophaga</taxon>
    </lineage>
</organism>
<sequence>MRKDATTLQDRLDALLRIAKSNERKQTHFQQYELSLLNCSSLQALLQLILEEHVQRFQLTSVTLLLFDPEYTFRRLIEGLVLPSVWQSTLIFTETQATLDQYFNLQRTPRLCSFSADQHSRLFPDHPNLGSVALLPLIRQRKLIGSLNLGSRNASRFQPDIGSQFLQHMAAVVAACLENTRLHEEIKLVGLRDPLTGINNRRFFDQRIDEEVSRAKRQHSPLSCLFVDLDHFKRINDQYGHAAGDAVLKQVASLLNQLLRSTDVLARFGGEEFVILLTDTPANAAADIAQRMRIHLSQQFFAVNANKQIQITLSIGLATMNHSNQIHTSHQLLQAADQAVYAAKISGRNRIHQAP</sequence>
<dbReference type="GO" id="GO:0052621">
    <property type="term" value="F:diguanylate cyclase activity"/>
    <property type="evidence" value="ECO:0007669"/>
    <property type="project" value="UniProtKB-EC"/>
</dbReference>
<dbReference type="PANTHER" id="PTHR45138:SF9">
    <property type="entry name" value="DIGUANYLATE CYCLASE DGCM-RELATED"/>
    <property type="match status" value="1"/>
</dbReference>
<dbReference type="AlphaFoldDB" id="I1YHS6"/>
<dbReference type="eggNOG" id="COG3159">
    <property type="taxonomic scope" value="Bacteria"/>
</dbReference>
<dbReference type="STRING" id="754477.Q7C_1319"/>
<dbReference type="KEGG" id="mec:Q7C_1319"/>
<dbReference type="eggNOG" id="COG3706">
    <property type="taxonomic scope" value="Bacteria"/>
</dbReference>
<dbReference type="FunFam" id="3.30.70.270:FF:000001">
    <property type="entry name" value="Diguanylate cyclase domain protein"/>
    <property type="match status" value="1"/>
</dbReference>
<dbReference type="NCBIfam" id="TIGR00254">
    <property type="entry name" value="GGDEF"/>
    <property type="match status" value="1"/>
</dbReference>
<dbReference type="Gene3D" id="3.30.70.270">
    <property type="match status" value="1"/>
</dbReference>
<dbReference type="InterPro" id="IPR007435">
    <property type="entry name" value="DUF484"/>
</dbReference>
<dbReference type="OrthoDB" id="9773156at2"/>
<dbReference type="InterPro" id="IPR029787">
    <property type="entry name" value="Nucleotide_cyclase"/>
</dbReference>
<accession>I1YHS6</accession>
<dbReference type="InterPro" id="IPR043128">
    <property type="entry name" value="Rev_trsase/Diguanyl_cyclase"/>
</dbReference>
<dbReference type="InterPro" id="IPR000160">
    <property type="entry name" value="GGDEF_dom"/>
</dbReference>
<dbReference type="SMART" id="SM00267">
    <property type="entry name" value="GGDEF"/>
    <property type="match status" value="1"/>
</dbReference>
<dbReference type="GO" id="GO:0043709">
    <property type="term" value="P:cell adhesion involved in single-species biofilm formation"/>
    <property type="evidence" value="ECO:0007669"/>
    <property type="project" value="TreeGrafter"/>
</dbReference>
<dbReference type="GO" id="GO:0005886">
    <property type="term" value="C:plasma membrane"/>
    <property type="evidence" value="ECO:0007669"/>
    <property type="project" value="TreeGrafter"/>
</dbReference>
<dbReference type="Proteomes" id="UP000009145">
    <property type="component" value="Chromosome"/>
</dbReference>
<dbReference type="HOGENOM" id="CLU_000445_11_24_6"/>
<proteinExistence type="predicted"/>
<keyword evidence="6" id="KW-1185">Reference proteome</keyword>
<dbReference type="SUPFAM" id="SSF55073">
    <property type="entry name" value="Nucleotide cyclase"/>
    <property type="match status" value="1"/>
</dbReference>